<dbReference type="Proteomes" id="UP001431776">
    <property type="component" value="Unassembled WGS sequence"/>
</dbReference>
<reference evidence="1" key="1">
    <citation type="submission" date="2023-05" db="EMBL/GenBank/DDBJ databases">
        <title>Anaerotaeda fermentans gen. nov., sp. nov., a novel anaerobic planctomycete of the new family within the order Sedimentisphaerales isolated from Taman Peninsula, Russia.</title>
        <authorList>
            <person name="Khomyakova M.A."/>
            <person name="Merkel A.Y."/>
            <person name="Slobodkin A.I."/>
        </authorList>
    </citation>
    <scope>NUCLEOTIDE SEQUENCE</scope>
    <source>
        <strain evidence="1">M17dextr</strain>
    </source>
</reference>
<accession>A0AAW6TWG9</accession>
<evidence type="ECO:0000313" key="2">
    <source>
        <dbReference type="Proteomes" id="UP001431776"/>
    </source>
</evidence>
<keyword evidence="2" id="KW-1185">Reference proteome</keyword>
<dbReference type="RefSeq" id="WP_349243632.1">
    <property type="nucleotide sequence ID" value="NZ_JASCXX010000003.1"/>
</dbReference>
<dbReference type="AlphaFoldDB" id="A0AAW6TWG9"/>
<sequence length="72" mass="7628">MNAETTCLRCGGANLESGAIRSTGAMHFRPQGAKFLKLKTADVNVEARLCLDCGTISLGCDVQKVKSLIGKE</sequence>
<proteinExistence type="predicted"/>
<dbReference type="EMBL" id="JASCXX010000003">
    <property type="protein sequence ID" value="MDI6448226.1"/>
    <property type="molecule type" value="Genomic_DNA"/>
</dbReference>
<comment type="caution">
    <text evidence="1">The sequence shown here is derived from an EMBL/GenBank/DDBJ whole genome shotgun (WGS) entry which is preliminary data.</text>
</comment>
<name>A0AAW6TWG9_9BACT</name>
<gene>
    <name evidence="1" type="ORF">QJ522_04145</name>
</gene>
<organism evidence="1 2">
    <name type="scientific">Anaerobaca lacustris</name>
    <dbReference type="NCBI Taxonomy" id="3044600"/>
    <lineage>
        <taxon>Bacteria</taxon>
        <taxon>Pseudomonadati</taxon>
        <taxon>Planctomycetota</taxon>
        <taxon>Phycisphaerae</taxon>
        <taxon>Sedimentisphaerales</taxon>
        <taxon>Anaerobacaceae</taxon>
        <taxon>Anaerobaca</taxon>
    </lineage>
</organism>
<evidence type="ECO:0008006" key="3">
    <source>
        <dbReference type="Google" id="ProtNLM"/>
    </source>
</evidence>
<evidence type="ECO:0000313" key="1">
    <source>
        <dbReference type="EMBL" id="MDI6448226.1"/>
    </source>
</evidence>
<protein>
    <recommendedName>
        <fullName evidence="3">YgiT-type zinc finger protein</fullName>
    </recommendedName>
</protein>